<gene>
    <name evidence="1" type="ORF">EDC23_1137</name>
</gene>
<organism evidence="1 2">
    <name type="scientific">Thiohalophilus thiocyanatoxydans</name>
    <dbReference type="NCBI Taxonomy" id="381308"/>
    <lineage>
        <taxon>Bacteria</taxon>
        <taxon>Pseudomonadati</taxon>
        <taxon>Pseudomonadota</taxon>
        <taxon>Gammaproteobacteria</taxon>
        <taxon>Thiohalomonadales</taxon>
        <taxon>Thiohalophilaceae</taxon>
        <taxon>Thiohalophilus</taxon>
    </lineage>
</organism>
<dbReference type="RefSeq" id="WP_134081996.1">
    <property type="nucleotide sequence ID" value="NZ_SOQX01000002.1"/>
</dbReference>
<dbReference type="EMBL" id="SOQX01000002">
    <property type="protein sequence ID" value="TDY02756.1"/>
    <property type="molecule type" value="Genomic_DNA"/>
</dbReference>
<proteinExistence type="predicted"/>
<reference evidence="1 2" key="1">
    <citation type="submission" date="2019-03" db="EMBL/GenBank/DDBJ databases">
        <title>Genomic Encyclopedia of Type Strains, Phase IV (KMG-IV): sequencing the most valuable type-strain genomes for metagenomic binning, comparative biology and taxonomic classification.</title>
        <authorList>
            <person name="Goeker M."/>
        </authorList>
    </citation>
    <scope>NUCLEOTIDE SEQUENCE [LARGE SCALE GENOMIC DNA]</scope>
    <source>
        <strain evidence="1 2">DSM 16326</strain>
    </source>
</reference>
<evidence type="ECO:0000313" key="2">
    <source>
        <dbReference type="Proteomes" id="UP000294914"/>
    </source>
</evidence>
<evidence type="ECO:0000313" key="1">
    <source>
        <dbReference type="EMBL" id="TDY02756.1"/>
    </source>
</evidence>
<keyword evidence="2" id="KW-1185">Reference proteome</keyword>
<comment type="caution">
    <text evidence="1">The sequence shown here is derived from an EMBL/GenBank/DDBJ whole genome shotgun (WGS) entry which is preliminary data.</text>
</comment>
<protein>
    <submittedName>
        <fullName evidence="1">Uncharacterized protein</fullName>
    </submittedName>
</protein>
<name>A0A4R8IPC1_9GAMM</name>
<dbReference type="OrthoDB" id="9781578at2"/>
<dbReference type="Proteomes" id="UP000294914">
    <property type="component" value="Unassembled WGS sequence"/>
</dbReference>
<accession>A0A4R8IPC1</accession>
<dbReference type="AlphaFoldDB" id="A0A4R8IPC1"/>
<sequence length="183" mass="21294">MVRLKTRWHNKEVSHSFDQIAGALAYNLWKIAMNGVLNLEKADFETNSLKHRMEIIAEYLAFSVHLADRMTYEQFDENERQAFMTELVSKCAKHYEDNMRDVMGGGDYRAAFIDLVNHRMAEYAECDYSAENGPSFGMKRIFGEFVKALLNDRDKEWIGQQIIDAEAPEIVKQLRRAMPNLFT</sequence>